<organism evidence="2 3">
    <name type="scientific">Tumebacillus lipolyticus</name>
    <dbReference type="NCBI Taxonomy" id="1280370"/>
    <lineage>
        <taxon>Bacteria</taxon>
        <taxon>Bacillati</taxon>
        <taxon>Bacillota</taxon>
        <taxon>Bacilli</taxon>
        <taxon>Bacillales</taxon>
        <taxon>Alicyclobacillaceae</taxon>
        <taxon>Tumebacillus</taxon>
    </lineage>
</organism>
<evidence type="ECO:0000313" key="3">
    <source>
        <dbReference type="Proteomes" id="UP001597343"/>
    </source>
</evidence>
<protein>
    <submittedName>
        <fullName evidence="2">AAA family ATPase</fullName>
    </submittedName>
</protein>
<name>A0ABW4ZUL6_9BACL</name>
<dbReference type="InterPro" id="IPR027417">
    <property type="entry name" value="P-loop_NTPase"/>
</dbReference>
<evidence type="ECO:0000313" key="2">
    <source>
        <dbReference type="EMBL" id="MFD2169420.1"/>
    </source>
</evidence>
<sequence length="538" mass="60194">MNLKTIRNLRIENFQSHELTELSFDDGLNVIVGASDNGKSAVIRALRWLLYNEPRGSDFMRVGATQCRVTVELADGSRVTRERTSSKNRYIVVQASGDQQIYEGFGNTVPQEVSDLTGVRKVALDEDNETALHLGTQLEPPFLLSEPGSIKAKAIGRLNGVHIIDAASRDTNRDLTRANADERGYREQLAEVAAELEQFSDLPYLENILLLVEEKQARSRMLSGRLERLRALAKKYQAVQSDLIEANEVLAKTASIDRAALQTERAISLQSKSLRLKQAQAKREQVATGIVHADFVLQRTAELARAEAGIATGESLRGRSKRLSQLFASSQQLQQLSGRVEAVLQQTSGLEAAQRKVAHLEATKGRLSNLHALAIKRDETTVRLNKVDRVLELTAQTPALGASMEQLERQLQKVQKLRDYQQRQNALSGQIDSLHRALSTLAQTERAEWGVQQLLMLTERHQLLVKRNADLFDLQERLRRADVWLKENALEITERLGAYSRALKQSGTCPVCYAPIDEHTTERLLEEFKGGLSDEHSD</sequence>
<dbReference type="RefSeq" id="WP_386044556.1">
    <property type="nucleotide sequence ID" value="NZ_JBHUIO010000005.1"/>
</dbReference>
<feature type="domain" description="Rad50/SbcC-type AAA" evidence="1">
    <location>
        <begin position="9"/>
        <end position="247"/>
    </location>
</feature>
<dbReference type="Proteomes" id="UP001597343">
    <property type="component" value="Unassembled WGS sequence"/>
</dbReference>
<accession>A0ABW4ZUL6</accession>
<proteinExistence type="predicted"/>
<dbReference type="SUPFAM" id="SSF52540">
    <property type="entry name" value="P-loop containing nucleoside triphosphate hydrolases"/>
    <property type="match status" value="1"/>
</dbReference>
<dbReference type="EMBL" id="JBHUIO010000005">
    <property type="protein sequence ID" value="MFD2169420.1"/>
    <property type="molecule type" value="Genomic_DNA"/>
</dbReference>
<keyword evidence="3" id="KW-1185">Reference proteome</keyword>
<dbReference type="InterPro" id="IPR038729">
    <property type="entry name" value="Rad50/SbcC_AAA"/>
</dbReference>
<evidence type="ECO:0000259" key="1">
    <source>
        <dbReference type="Pfam" id="PF13476"/>
    </source>
</evidence>
<reference evidence="3" key="1">
    <citation type="journal article" date="2019" name="Int. J. Syst. Evol. Microbiol.">
        <title>The Global Catalogue of Microorganisms (GCM) 10K type strain sequencing project: providing services to taxonomists for standard genome sequencing and annotation.</title>
        <authorList>
            <consortium name="The Broad Institute Genomics Platform"/>
            <consortium name="The Broad Institute Genome Sequencing Center for Infectious Disease"/>
            <person name="Wu L."/>
            <person name="Ma J."/>
        </authorList>
    </citation>
    <scope>NUCLEOTIDE SEQUENCE [LARGE SCALE GENOMIC DNA]</scope>
    <source>
        <strain evidence="3">CGMCC 1.13574</strain>
    </source>
</reference>
<comment type="caution">
    <text evidence="2">The sequence shown here is derived from an EMBL/GenBank/DDBJ whole genome shotgun (WGS) entry which is preliminary data.</text>
</comment>
<gene>
    <name evidence="2" type="ORF">ACFSOY_05380</name>
</gene>
<dbReference type="SUPFAM" id="SSF75712">
    <property type="entry name" value="Rad50 coiled-coil Zn hook"/>
    <property type="match status" value="1"/>
</dbReference>
<dbReference type="Gene3D" id="3.40.50.300">
    <property type="entry name" value="P-loop containing nucleotide triphosphate hydrolases"/>
    <property type="match status" value="1"/>
</dbReference>
<dbReference type="Pfam" id="PF13476">
    <property type="entry name" value="AAA_23"/>
    <property type="match status" value="1"/>
</dbReference>